<evidence type="ECO:0000259" key="1">
    <source>
        <dbReference type="PROSITE" id="PS50879"/>
    </source>
</evidence>
<evidence type="ECO:0000313" key="2">
    <source>
        <dbReference type="EMBL" id="PKY59552.1"/>
    </source>
</evidence>
<gene>
    <name evidence="2" type="ORF">RhiirA4_482374</name>
</gene>
<dbReference type="Gene3D" id="3.30.420.10">
    <property type="entry name" value="Ribonuclease H-like superfamily/Ribonuclease H"/>
    <property type="match status" value="1"/>
</dbReference>
<dbReference type="GO" id="GO:0004523">
    <property type="term" value="F:RNA-DNA hybrid ribonuclease activity"/>
    <property type="evidence" value="ECO:0007669"/>
    <property type="project" value="InterPro"/>
</dbReference>
<dbReference type="Pfam" id="PF00075">
    <property type="entry name" value="RNase_H"/>
    <property type="match status" value="1"/>
</dbReference>
<sequence>MGYGWHISNITDPMFYHCGSLEHFPSSTKAEIMAILTALLVAPHKSEVIIYTDSQAAISGFHKSANLQFISSRRFNKINYTSLWSTIHHIINKLDIRLQLIKVKAHSSCAYNDRADELAKLGRVKSTPTSLKFNSILNFNISLKWNDEIIIDKDIRKTMGQIIDYRWLDNHMNHQNLSDIYVFTQKHMINWVATTKFFHHNSRGPHTNASHSKDIGWIIKSSTNTLATLDVLNQNFPKLINNDTRCLLCKCSTETNEHIWKCPELLPHIRLCFRELAENAQIILHKYADKLNLCITDSVKYLNTFRWAFRTNEELTDNAILLLRLYISEDLY</sequence>
<accession>A0A2I1HL00</accession>
<comment type="caution">
    <text evidence="2">The sequence shown here is derived from an EMBL/GenBank/DDBJ whole genome shotgun (WGS) entry which is preliminary data.</text>
</comment>
<proteinExistence type="predicted"/>
<dbReference type="VEuPathDB" id="FungiDB:RhiirA1_459604"/>
<dbReference type="VEuPathDB" id="FungiDB:RhiirFUN_000097"/>
<dbReference type="SUPFAM" id="SSF53098">
    <property type="entry name" value="Ribonuclease H-like"/>
    <property type="match status" value="1"/>
</dbReference>
<dbReference type="InterPro" id="IPR036397">
    <property type="entry name" value="RNaseH_sf"/>
</dbReference>
<feature type="domain" description="RNase H type-1" evidence="1">
    <location>
        <begin position="1"/>
        <end position="124"/>
    </location>
</feature>
<dbReference type="AlphaFoldDB" id="A0A2I1HL00"/>
<dbReference type="PROSITE" id="PS50879">
    <property type="entry name" value="RNASE_H_1"/>
    <property type="match status" value="1"/>
</dbReference>
<dbReference type="EMBL" id="LLXI01003622">
    <property type="protein sequence ID" value="PKY59552.1"/>
    <property type="molecule type" value="Genomic_DNA"/>
</dbReference>
<dbReference type="InterPro" id="IPR002156">
    <property type="entry name" value="RNaseH_domain"/>
</dbReference>
<organism evidence="2 3">
    <name type="scientific">Rhizophagus irregularis</name>
    <dbReference type="NCBI Taxonomy" id="588596"/>
    <lineage>
        <taxon>Eukaryota</taxon>
        <taxon>Fungi</taxon>
        <taxon>Fungi incertae sedis</taxon>
        <taxon>Mucoromycota</taxon>
        <taxon>Glomeromycotina</taxon>
        <taxon>Glomeromycetes</taxon>
        <taxon>Glomerales</taxon>
        <taxon>Glomeraceae</taxon>
        <taxon>Rhizophagus</taxon>
    </lineage>
</organism>
<evidence type="ECO:0000313" key="3">
    <source>
        <dbReference type="Proteomes" id="UP000234323"/>
    </source>
</evidence>
<dbReference type="Proteomes" id="UP000234323">
    <property type="component" value="Unassembled WGS sequence"/>
</dbReference>
<dbReference type="VEuPathDB" id="FungiDB:RhiirA1_517363"/>
<keyword evidence="3" id="KW-1185">Reference proteome</keyword>
<dbReference type="InterPro" id="IPR012337">
    <property type="entry name" value="RNaseH-like_sf"/>
</dbReference>
<dbReference type="GO" id="GO:0003676">
    <property type="term" value="F:nucleic acid binding"/>
    <property type="evidence" value="ECO:0007669"/>
    <property type="project" value="InterPro"/>
</dbReference>
<reference evidence="2 3" key="1">
    <citation type="submission" date="2015-10" db="EMBL/GenBank/DDBJ databases">
        <title>Genome analyses suggest a sexual origin of heterokaryosis in a supposedly ancient asexual fungus.</title>
        <authorList>
            <person name="Ropars J."/>
            <person name="Sedzielewska K."/>
            <person name="Noel J."/>
            <person name="Charron P."/>
            <person name="Farinelli L."/>
            <person name="Marton T."/>
            <person name="Kruger M."/>
            <person name="Pelin A."/>
            <person name="Brachmann A."/>
            <person name="Corradi N."/>
        </authorList>
    </citation>
    <scope>NUCLEOTIDE SEQUENCE [LARGE SCALE GENOMIC DNA]</scope>
    <source>
        <strain evidence="2 3">A4</strain>
    </source>
</reference>
<protein>
    <recommendedName>
        <fullName evidence="1">RNase H type-1 domain-containing protein</fullName>
    </recommendedName>
</protein>
<dbReference type="VEuPathDB" id="FungiDB:FUN_014128"/>
<name>A0A2I1HL00_9GLOM</name>